<gene>
    <name evidence="1" type="ORF">SRO942_LOCUS49314</name>
</gene>
<dbReference type="Proteomes" id="UP000681722">
    <property type="component" value="Unassembled WGS sequence"/>
</dbReference>
<comment type="caution">
    <text evidence="1">The sequence shown here is derived from an EMBL/GenBank/DDBJ whole genome shotgun (WGS) entry which is preliminary data.</text>
</comment>
<sequence length="209" mass="24965">MVPVEQDIHVYENIEKMHHLQQIDRHHLTELPTHDSGIVSLNTSSSQASEQPLILNASLQQRLQTEEREQVKELYDDKYYNRKQFINYTKYENENLHRIASEERLNDNIYETVNKFKDSRESQQSQRLTSESVERIQMIRPNEQTTVIYDTTQQFKQDKTLIKEKSKKIYDTLPSKTNMLRPEQTDVPVIYESLELHRTDPMHTDKIHH</sequence>
<evidence type="ECO:0000313" key="2">
    <source>
        <dbReference type="Proteomes" id="UP000681722"/>
    </source>
</evidence>
<name>A0A8S2Z6C4_9BILA</name>
<feature type="non-terminal residue" evidence="1">
    <location>
        <position position="209"/>
    </location>
</feature>
<proteinExistence type="predicted"/>
<organism evidence="1 2">
    <name type="scientific">Didymodactylos carnosus</name>
    <dbReference type="NCBI Taxonomy" id="1234261"/>
    <lineage>
        <taxon>Eukaryota</taxon>
        <taxon>Metazoa</taxon>
        <taxon>Spiralia</taxon>
        <taxon>Gnathifera</taxon>
        <taxon>Rotifera</taxon>
        <taxon>Eurotatoria</taxon>
        <taxon>Bdelloidea</taxon>
        <taxon>Philodinida</taxon>
        <taxon>Philodinidae</taxon>
        <taxon>Didymodactylos</taxon>
    </lineage>
</organism>
<dbReference type="EMBL" id="CAJOBC010131527">
    <property type="protein sequence ID" value="CAF4614486.1"/>
    <property type="molecule type" value="Genomic_DNA"/>
</dbReference>
<accession>A0A8S2Z6C4</accession>
<protein>
    <submittedName>
        <fullName evidence="1">Uncharacterized protein</fullName>
    </submittedName>
</protein>
<dbReference type="AlphaFoldDB" id="A0A8S2Z6C4"/>
<evidence type="ECO:0000313" key="1">
    <source>
        <dbReference type="EMBL" id="CAF4614486.1"/>
    </source>
</evidence>
<reference evidence="1" key="1">
    <citation type="submission" date="2021-02" db="EMBL/GenBank/DDBJ databases">
        <authorList>
            <person name="Nowell W R."/>
        </authorList>
    </citation>
    <scope>NUCLEOTIDE SEQUENCE</scope>
</reference>